<accession>A0A8C5MY65</accession>
<dbReference type="SUPFAM" id="SSF58069">
    <property type="entry name" value="Virus ectodomain"/>
    <property type="match status" value="1"/>
</dbReference>
<keyword evidence="2" id="KW-0472">Membrane</keyword>
<feature type="transmembrane region" description="Helical" evidence="2">
    <location>
        <begin position="15"/>
        <end position="34"/>
    </location>
</feature>
<reference evidence="3" key="1">
    <citation type="submission" date="2025-08" db="UniProtKB">
        <authorList>
            <consortium name="Ensembl"/>
        </authorList>
    </citation>
    <scope>IDENTIFICATION</scope>
</reference>
<dbReference type="PANTHER" id="PTHR10424:SF73">
    <property type="entry name" value="ENDOGENOUS RETROVIRUS GROUP FC1 ENV POLYPROTEIN-RELATED"/>
    <property type="match status" value="1"/>
</dbReference>
<keyword evidence="2" id="KW-1133">Transmembrane helix</keyword>
<dbReference type="Proteomes" id="UP000694569">
    <property type="component" value="Unplaced"/>
</dbReference>
<dbReference type="InterPro" id="IPR018154">
    <property type="entry name" value="TLV/ENV_coat_polyprotein"/>
</dbReference>
<dbReference type="AlphaFoldDB" id="A0A8C5MY65"/>
<dbReference type="GeneTree" id="ENSGT01150000289307"/>
<dbReference type="Ensembl" id="ENSLLET00000021024.1">
    <property type="protein sequence ID" value="ENSLLEP00000020230.1"/>
    <property type="gene ID" value="ENSLLEG00000012829.1"/>
</dbReference>
<evidence type="ECO:0000256" key="1">
    <source>
        <dbReference type="ARBA" id="ARBA00023157"/>
    </source>
</evidence>
<evidence type="ECO:0000256" key="2">
    <source>
        <dbReference type="SAM" id="Phobius"/>
    </source>
</evidence>
<keyword evidence="1" id="KW-1015">Disulfide bond</keyword>
<feature type="transmembrane region" description="Helical" evidence="2">
    <location>
        <begin position="455"/>
        <end position="479"/>
    </location>
</feature>
<dbReference type="OrthoDB" id="8949317at2759"/>
<dbReference type="PANTHER" id="PTHR10424">
    <property type="entry name" value="VIRAL ENVELOPE PROTEIN"/>
    <property type="match status" value="1"/>
</dbReference>
<evidence type="ECO:0000313" key="4">
    <source>
        <dbReference type="Proteomes" id="UP000694569"/>
    </source>
</evidence>
<protein>
    <submittedName>
        <fullName evidence="3">Uncharacterized protein</fullName>
    </submittedName>
</protein>
<name>A0A8C5MY65_9ANUR</name>
<keyword evidence="2" id="KW-0812">Transmembrane</keyword>
<evidence type="ECO:0000313" key="3">
    <source>
        <dbReference type="Ensembl" id="ENSLLEP00000020230.1"/>
    </source>
</evidence>
<reference evidence="3" key="2">
    <citation type="submission" date="2025-09" db="UniProtKB">
        <authorList>
            <consortium name="Ensembl"/>
        </authorList>
    </citation>
    <scope>IDENTIFICATION</scope>
</reference>
<dbReference type="Gene3D" id="1.10.287.210">
    <property type="match status" value="1"/>
</dbReference>
<organism evidence="3 4">
    <name type="scientific">Leptobrachium leishanense</name>
    <name type="common">Leishan spiny toad</name>
    <dbReference type="NCBI Taxonomy" id="445787"/>
    <lineage>
        <taxon>Eukaryota</taxon>
        <taxon>Metazoa</taxon>
        <taxon>Chordata</taxon>
        <taxon>Craniata</taxon>
        <taxon>Vertebrata</taxon>
        <taxon>Euteleostomi</taxon>
        <taxon>Amphibia</taxon>
        <taxon>Batrachia</taxon>
        <taxon>Anura</taxon>
        <taxon>Pelobatoidea</taxon>
        <taxon>Megophryidae</taxon>
        <taxon>Leptobrachium</taxon>
    </lineage>
</organism>
<keyword evidence="4" id="KW-1185">Reference proteome</keyword>
<dbReference type="Pfam" id="PF00429">
    <property type="entry name" value="TLV_coat"/>
    <property type="match status" value="1"/>
</dbReference>
<sequence length="539" mass="61624">MRLWTSLVGPRPDPRLWGCFVFPVFILGLVLFLLQRCHTPSVVPVPMNLSRYDMDGTLIADAYHPKTREIRALKDYENRVSEPFYNAFITMHFQAARKLNITDCWICTHAPTSHKSMPLLGVPASLYDIETHADFSNVSINNVNRTVSFLLHTVIPLTPSVVCINFTRTDLPGIGPNFRNIGETDCMSTAPLRFYFKGMFLSWHTDVKEELINLTLSKGSKKNIYHLYQCIMGYVFYRACSTPPGYYFICGKKAYNWLPLHARGVCYVGKVLPATWYMNDAEFMDTQIHKIPPHILMRRELPAQGNIHETDMTIQAKEQEFKPLFTIPWANRCCIKKAFSFIMDLADLMDNITALYDKNFVIVASELKMIKKEVLQHRLVLDYLTASQGGMCMVLGTACCNYVGNDTRAEDAIMSHIQKVQDLKNQFRAAHIETAWSGWDSLLDWINPLNWFKGLGGWFSGIFHSLLYIIGIYIFVYLMCRCLPPLCKSCSALCRTKVSEYHVARQVCPVKPNTEAYKPDTEAYELVARYIQTVQGVAV</sequence>
<proteinExistence type="predicted"/>